<dbReference type="EMBL" id="CM035434">
    <property type="protein sequence ID" value="KAH7291352.1"/>
    <property type="molecule type" value="Genomic_DNA"/>
</dbReference>
<comment type="caution">
    <text evidence="1">The sequence shown here is derived from an EMBL/GenBank/DDBJ whole genome shotgun (WGS) entry which is preliminary data.</text>
</comment>
<dbReference type="AlphaFoldDB" id="A0A8T2R4P5"/>
<evidence type="ECO:0000313" key="1">
    <source>
        <dbReference type="EMBL" id="KAH7291352.1"/>
    </source>
</evidence>
<proteinExistence type="predicted"/>
<reference evidence="1" key="1">
    <citation type="submission" date="2021-08" db="EMBL/GenBank/DDBJ databases">
        <title>WGS assembly of Ceratopteris richardii.</title>
        <authorList>
            <person name="Marchant D.B."/>
            <person name="Chen G."/>
            <person name="Jenkins J."/>
            <person name="Shu S."/>
            <person name="Leebens-Mack J."/>
            <person name="Grimwood J."/>
            <person name="Schmutz J."/>
            <person name="Soltis P."/>
            <person name="Soltis D."/>
            <person name="Chen Z.-H."/>
        </authorList>
    </citation>
    <scope>NUCLEOTIDE SEQUENCE</scope>
    <source>
        <strain evidence="1">Whitten #5841</strain>
        <tissue evidence="1">Leaf</tissue>
    </source>
</reference>
<organism evidence="1 2">
    <name type="scientific">Ceratopteris richardii</name>
    <name type="common">Triangle waterfern</name>
    <dbReference type="NCBI Taxonomy" id="49495"/>
    <lineage>
        <taxon>Eukaryota</taxon>
        <taxon>Viridiplantae</taxon>
        <taxon>Streptophyta</taxon>
        <taxon>Embryophyta</taxon>
        <taxon>Tracheophyta</taxon>
        <taxon>Polypodiopsida</taxon>
        <taxon>Polypodiidae</taxon>
        <taxon>Polypodiales</taxon>
        <taxon>Pteridineae</taxon>
        <taxon>Pteridaceae</taxon>
        <taxon>Parkerioideae</taxon>
        <taxon>Ceratopteris</taxon>
    </lineage>
</organism>
<gene>
    <name evidence="1" type="ORF">KP509_29G013100</name>
</gene>
<sequence>MLFYEEFLRLTLSWVHTCSPIDQLLEQVELGQICALEPIYIMEDNTKRGRDQDSYISARVNIIYGGNEGCTYCIVPITRGKGKSSFPDATQKGMFFF</sequence>
<accession>A0A8T2R4P5</accession>
<name>A0A8T2R4P5_CERRI</name>
<dbReference type="OrthoDB" id="190098at2759"/>
<keyword evidence="2" id="KW-1185">Reference proteome</keyword>
<evidence type="ECO:0000313" key="2">
    <source>
        <dbReference type="Proteomes" id="UP000825935"/>
    </source>
</evidence>
<dbReference type="Proteomes" id="UP000825935">
    <property type="component" value="Chromosome 29"/>
</dbReference>
<protein>
    <submittedName>
        <fullName evidence="1">Uncharacterized protein</fullName>
    </submittedName>
</protein>